<keyword evidence="1" id="KW-0596">Phosphopantetheine</keyword>
<dbReference type="Pfam" id="PF00501">
    <property type="entry name" value="AMP-binding"/>
    <property type="match status" value="1"/>
</dbReference>
<dbReference type="InterPro" id="IPR009081">
    <property type="entry name" value="PP-bd_ACP"/>
</dbReference>
<dbReference type="EMBL" id="VAWE01000001">
    <property type="protein sequence ID" value="TLQ48626.1"/>
    <property type="molecule type" value="Genomic_DNA"/>
</dbReference>
<dbReference type="SUPFAM" id="SSF56801">
    <property type="entry name" value="Acetyl-CoA synthetase-like"/>
    <property type="match status" value="1"/>
</dbReference>
<dbReference type="InterPro" id="IPR045851">
    <property type="entry name" value="AMP-bd_C_sf"/>
</dbReference>
<dbReference type="Gene3D" id="2.30.38.10">
    <property type="entry name" value="Luciferase, Domain 3"/>
    <property type="match status" value="1"/>
</dbReference>
<comment type="caution">
    <text evidence="4">The sequence shown here is derived from an EMBL/GenBank/DDBJ whole genome shotgun (WGS) entry which is preliminary data.</text>
</comment>
<dbReference type="GO" id="GO:0031177">
    <property type="term" value="F:phosphopantetheine binding"/>
    <property type="evidence" value="ECO:0007669"/>
    <property type="project" value="InterPro"/>
</dbReference>
<dbReference type="GO" id="GO:0043041">
    <property type="term" value="P:amino acid activation for nonribosomal peptide biosynthetic process"/>
    <property type="evidence" value="ECO:0007669"/>
    <property type="project" value="TreeGrafter"/>
</dbReference>
<dbReference type="InterPro" id="IPR020845">
    <property type="entry name" value="AMP-binding_CS"/>
</dbReference>
<feature type="domain" description="Carrier" evidence="3">
    <location>
        <begin position="564"/>
        <end position="641"/>
    </location>
</feature>
<dbReference type="GO" id="GO:0005737">
    <property type="term" value="C:cytoplasm"/>
    <property type="evidence" value="ECO:0007669"/>
    <property type="project" value="TreeGrafter"/>
</dbReference>
<dbReference type="Gene3D" id="3.30.300.30">
    <property type="match status" value="1"/>
</dbReference>
<evidence type="ECO:0000313" key="5">
    <source>
        <dbReference type="Proteomes" id="UP000305921"/>
    </source>
</evidence>
<accession>A0A5R9EF09</accession>
<dbReference type="InterPro" id="IPR036736">
    <property type="entry name" value="ACP-like_sf"/>
</dbReference>
<organism evidence="4 5">
    <name type="scientific">Streptomyces marianii</name>
    <dbReference type="NCBI Taxonomy" id="1817406"/>
    <lineage>
        <taxon>Bacteria</taxon>
        <taxon>Bacillati</taxon>
        <taxon>Actinomycetota</taxon>
        <taxon>Actinomycetes</taxon>
        <taxon>Kitasatosporales</taxon>
        <taxon>Streptomycetaceae</taxon>
        <taxon>Streptomyces</taxon>
    </lineage>
</organism>
<dbReference type="GO" id="GO:0044550">
    <property type="term" value="P:secondary metabolite biosynthetic process"/>
    <property type="evidence" value="ECO:0007669"/>
    <property type="project" value="TreeGrafter"/>
</dbReference>
<dbReference type="SMART" id="SM00823">
    <property type="entry name" value="PKS_PP"/>
    <property type="match status" value="1"/>
</dbReference>
<protein>
    <submittedName>
        <fullName evidence="4">Amino acid adenylation domain-containing protein</fullName>
    </submittedName>
</protein>
<dbReference type="InterPro" id="IPR020806">
    <property type="entry name" value="PKS_PP-bd"/>
</dbReference>
<keyword evidence="2" id="KW-0597">Phosphoprotein</keyword>
<dbReference type="FunFam" id="3.40.50.980:FF:000001">
    <property type="entry name" value="Non-ribosomal peptide synthetase"/>
    <property type="match status" value="1"/>
</dbReference>
<evidence type="ECO:0000256" key="2">
    <source>
        <dbReference type="ARBA" id="ARBA00022553"/>
    </source>
</evidence>
<dbReference type="Gene3D" id="3.40.50.980">
    <property type="match status" value="2"/>
</dbReference>
<name>A0A5R9EF09_9ACTN</name>
<gene>
    <name evidence="4" type="ORF">FEF34_33225</name>
</gene>
<dbReference type="OrthoDB" id="2472181at2"/>
<dbReference type="Gene3D" id="1.10.1200.10">
    <property type="entry name" value="ACP-like"/>
    <property type="match status" value="1"/>
</dbReference>
<dbReference type="AlphaFoldDB" id="A0A5R9EF09"/>
<dbReference type="InterPro" id="IPR025110">
    <property type="entry name" value="AMP-bd_C"/>
</dbReference>
<dbReference type="PANTHER" id="PTHR45527">
    <property type="entry name" value="NONRIBOSOMAL PEPTIDE SYNTHETASE"/>
    <property type="match status" value="1"/>
</dbReference>
<dbReference type="Proteomes" id="UP000305921">
    <property type="component" value="Unassembled WGS sequence"/>
</dbReference>
<dbReference type="PROSITE" id="PS00455">
    <property type="entry name" value="AMP_BINDING"/>
    <property type="match status" value="1"/>
</dbReference>
<sequence length="671" mass="71950">MCWSSGKGDHGYVARLFPLRALSDGRQSGTPTPAQHFGVGAERNRAVTVTTGTLHGRLLEYAAQAPETPAIYSDAGVMTYGELDRRSALLAEQLVVEGAGPGVPVGICAERTSDLFVAILATLRSGACYLPLDPKYPDERLAFMVADSGTRLLLSTPASADRCPAGPKVLVLGGSVTVEPRSGSTRAPAVMAPADTAYVIYTSGSTGRPKGVPIRHSSCAAMLSEADRIFAECDLSGVAAVSSICFDLAVMEIFVPLSRGGGVVLLESAVHLFESPHLHRVTHINTVPSVMGSLLDGGSMPDGLRSVVLGGEVVRRQLVDRVYAESKVERVFNGYGPTEGTVFCTFKTVPRDETGEPSIGRPSSTARIYVLDDGLRPLPEGEPGEIYLGGDGLARGYLNRPLLTAERFVPDPQLVGERMYRTGDIGRFLPGGELEFIGRADHQVKVRGYRIELEEAESWLSGCPEVRAAAVAVHAREGQPNAGSLVAYVVPDEPRAVDAEGKDVWLDEALQARITKRLGASLPDHMVPEKVVFLAELPVSPNGKLDRAALPEPPAAVASATKEPASTPTEAALVELWAQLLERDPKTIGIHDTFFDLGGDSLLLIRLAKQMTRRFGRRVGVADLFRFREITALADWLDSGDDAESTAITEAKRRATNRRAFVRGRGRQSAR</sequence>
<dbReference type="NCBIfam" id="TIGR01733">
    <property type="entry name" value="AA-adenyl-dom"/>
    <property type="match status" value="1"/>
</dbReference>
<dbReference type="SUPFAM" id="SSF47336">
    <property type="entry name" value="ACP-like"/>
    <property type="match status" value="1"/>
</dbReference>
<dbReference type="InterPro" id="IPR000873">
    <property type="entry name" value="AMP-dep_synth/lig_dom"/>
</dbReference>
<dbReference type="InterPro" id="IPR006162">
    <property type="entry name" value="Ppantetheine_attach_site"/>
</dbReference>
<dbReference type="Pfam" id="PF00550">
    <property type="entry name" value="PP-binding"/>
    <property type="match status" value="1"/>
</dbReference>
<dbReference type="Pfam" id="PF13193">
    <property type="entry name" value="AMP-binding_C"/>
    <property type="match status" value="1"/>
</dbReference>
<dbReference type="PANTHER" id="PTHR45527:SF1">
    <property type="entry name" value="FATTY ACID SYNTHASE"/>
    <property type="match status" value="1"/>
</dbReference>
<dbReference type="PROSITE" id="PS50075">
    <property type="entry name" value="CARRIER"/>
    <property type="match status" value="1"/>
</dbReference>
<evidence type="ECO:0000259" key="3">
    <source>
        <dbReference type="PROSITE" id="PS50075"/>
    </source>
</evidence>
<reference evidence="4 5" key="1">
    <citation type="submission" date="2019-05" db="EMBL/GenBank/DDBJ databases">
        <title>Streptomyces marianii sp. nov., a novel marine actinomycete from southern coast of India.</title>
        <authorList>
            <person name="Iniyan A.M."/>
            <person name="Wink J."/>
            <person name="Ramprasad E."/>
            <person name="Ramana C.V."/>
            <person name="Bunk B."/>
            <person name="Sproer C."/>
            <person name="Joseph F.-J.R.S."/>
            <person name="Vincent S.G.P."/>
        </authorList>
    </citation>
    <scope>NUCLEOTIDE SEQUENCE [LARGE SCALE GENOMIC DNA]</scope>
    <source>
        <strain evidence="4 5">ICN19</strain>
    </source>
</reference>
<keyword evidence="5" id="KW-1185">Reference proteome</keyword>
<dbReference type="GO" id="GO:0017000">
    <property type="term" value="P:antibiotic biosynthetic process"/>
    <property type="evidence" value="ECO:0007669"/>
    <property type="project" value="UniProtKB-ARBA"/>
</dbReference>
<proteinExistence type="predicted"/>
<dbReference type="PROSITE" id="PS00012">
    <property type="entry name" value="PHOSPHOPANTETHEINE"/>
    <property type="match status" value="1"/>
</dbReference>
<evidence type="ECO:0000313" key="4">
    <source>
        <dbReference type="EMBL" id="TLQ48626.1"/>
    </source>
</evidence>
<dbReference type="InterPro" id="IPR010071">
    <property type="entry name" value="AA_adenyl_dom"/>
</dbReference>
<evidence type="ECO:0000256" key="1">
    <source>
        <dbReference type="ARBA" id="ARBA00022450"/>
    </source>
</evidence>